<dbReference type="OrthoDB" id="8244198at2"/>
<dbReference type="EMBL" id="CP032509">
    <property type="protein sequence ID" value="AZN72183.1"/>
    <property type="molecule type" value="Genomic_DNA"/>
</dbReference>
<dbReference type="AlphaFoldDB" id="A0A3S9B5H5"/>
<dbReference type="Pfam" id="PF06568">
    <property type="entry name" value="YjiS-like"/>
    <property type="match status" value="1"/>
</dbReference>
<dbReference type="Proteomes" id="UP000268192">
    <property type="component" value="Chromosome"/>
</dbReference>
<reference evidence="2 3" key="1">
    <citation type="submission" date="2018-09" db="EMBL/GenBank/DDBJ databases">
        <title>Marinorhizobium profundi gen. nov., sp. nov., isolated from a deep-sea sediment sample from the New Britain Trench and proposal of Marinorhizobiaceae fam. nov. in the order Rhizobiales of the class Alphaproteobacteria.</title>
        <authorList>
            <person name="Cao J."/>
        </authorList>
    </citation>
    <scope>NUCLEOTIDE SEQUENCE [LARGE SCALE GENOMIC DNA]</scope>
    <source>
        <strain evidence="2 3">WS11</strain>
    </source>
</reference>
<proteinExistence type="predicted"/>
<evidence type="ECO:0000313" key="3">
    <source>
        <dbReference type="Proteomes" id="UP000268192"/>
    </source>
</evidence>
<organism evidence="2 3">
    <name type="scientific">Georhizobium profundi</name>
    <dbReference type="NCBI Taxonomy" id="2341112"/>
    <lineage>
        <taxon>Bacteria</taxon>
        <taxon>Pseudomonadati</taxon>
        <taxon>Pseudomonadota</taxon>
        <taxon>Alphaproteobacteria</taxon>
        <taxon>Hyphomicrobiales</taxon>
        <taxon>Rhizobiaceae</taxon>
        <taxon>Georhizobium</taxon>
    </lineage>
</organism>
<evidence type="ECO:0000259" key="1">
    <source>
        <dbReference type="Pfam" id="PF06568"/>
    </source>
</evidence>
<dbReference type="RefSeq" id="WP_126010502.1">
    <property type="nucleotide sequence ID" value="NZ_CP032509.1"/>
</dbReference>
<keyword evidence="3" id="KW-1185">Reference proteome</keyword>
<dbReference type="InterPro" id="IPR009506">
    <property type="entry name" value="YjiS-like"/>
</dbReference>
<gene>
    <name evidence="2" type="ORF">D5400_13660</name>
</gene>
<sequence>MLTLNNARSWLSRRRTMNTLRGLSNETLEDIGLTRFDVARSARQAR</sequence>
<evidence type="ECO:0000313" key="2">
    <source>
        <dbReference type="EMBL" id="AZN72183.1"/>
    </source>
</evidence>
<name>A0A3S9B5H5_9HYPH</name>
<accession>A0A3S9B5H5</accession>
<feature type="domain" description="YjiS-like" evidence="1">
    <location>
        <begin position="6"/>
        <end position="37"/>
    </location>
</feature>
<protein>
    <submittedName>
        <fullName evidence="2">DUF1127 domain-containing protein</fullName>
    </submittedName>
</protein>
<dbReference type="KEGG" id="abaw:D5400_13660"/>